<dbReference type="EMBL" id="MT142444">
    <property type="protein sequence ID" value="QJA81016.1"/>
    <property type="molecule type" value="Genomic_DNA"/>
</dbReference>
<organism evidence="1">
    <name type="scientific">viral metagenome</name>
    <dbReference type="NCBI Taxonomy" id="1070528"/>
    <lineage>
        <taxon>unclassified sequences</taxon>
        <taxon>metagenomes</taxon>
        <taxon>organismal metagenomes</taxon>
    </lineage>
</organism>
<proteinExistence type="predicted"/>
<dbReference type="AlphaFoldDB" id="A0A6M3IQJ5"/>
<evidence type="ECO:0000313" key="2">
    <source>
        <dbReference type="EMBL" id="QJA81016.1"/>
    </source>
</evidence>
<sequence length="164" mass="19216">MCFKKIIKVQNPIVTIPQFPTWVIDRYYFVRECKKQGLEPASLLPNSILYGKIRYTDLKHTDLLIQDLMPHLPRSSTDWSQYCWWQAVTAFSRCIERYKINAMAVVLDLRSELENPNAHAYNVIAYGNKTGLQGLLLFEPNEDWEWSGIVPWGEHNYKPEIVLI</sequence>
<name>A0A6M3IQJ5_9ZZZZ</name>
<accession>A0A6M3IQJ5</accession>
<reference evidence="1" key="1">
    <citation type="submission" date="2020-03" db="EMBL/GenBank/DDBJ databases">
        <title>The deep terrestrial virosphere.</title>
        <authorList>
            <person name="Holmfeldt K."/>
            <person name="Nilsson E."/>
            <person name="Simone D."/>
            <person name="Lopez-Fernandez M."/>
            <person name="Wu X."/>
            <person name="de Brujin I."/>
            <person name="Lundin D."/>
            <person name="Andersson A."/>
            <person name="Bertilsson S."/>
            <person name="Dopson M."/>
        </authorList>
    </citation>
    <scope>NUCLEOTIDE SEQUENCE</scope>
    <source>
        <strain evidence="2">MM415A00606</strain>
        <strain evidence="1">MM415B01303</strain>
    </source>
</reference>
<gene>
    <name evidence="2" type="ORF">MM415A00606_0017</name>
    <name evidence="1" type="ORF">MM415B01303_0012</name>
</gene>
<evidence type="ECO:0008006" key="3">
    <source>
        <dbReference type="Google" id="ProtNLM"/>
    </source>
</evidence>
<protein>
    <recommendedName>
        <fullName evidence="3">Agglutinin C-terminal domain-containing protein</fullName>
    </recommendedName>
</protein>
<evidence type="ECO:0000313" key="1">
    <source>
        <dbReference type="EMBL" id="QJA59377.1"/>
    </source>
</evidence>
<dbReference type="EMBL" id="MT141367">
    <property type="protein sequence ID" value="QJA59377.1"/>
    <property type="molecule type" value="Genomic_DNA"/>
</dbReference>